<dbReference type="Pfam" id="PF02008">
    <property type="entry name" value="zf-CXXC"/>
    <property type="match status" value="1"/>
</dbReference>
<proteinExistence type="predicted"/>
<name>A0AAV6GKM2_9TELE</name>
<reference evidence="6" key="1">
    <citation type="submission" date="2020-10" db="EMBL/GenBank/DDBJ databases">
        <title>Chromosome-scale genome assembly of the Allis shad, Alosa alosa.</title>
        <authorList>
            <person name="Margot Z."/>
            <person name="Christophe K."/>
            <person name="Cabau C."/>
            <person name="Louis A."/>
            <person name="Berthelot C."/>
            <person name="Parey E."/>
            <person name="Roest Crollius H."/>
            <person name="Montfort J."/>
            <person name="Robinson-Rechavi M."/>
            <person name="Bucao C."/>
            <person name="Bouchez O."/>
            <person name="Gislard M."/>
            <person name="Lluch J."/>
            <person name="Milhes M."/>
            <person name="Lampietro C."/>
            <person name="Lopez Roques C."/>
            <person name="Donnadieu C."/>
            <person name="Braasch I."/>
            <person name="Desvignes T."/>
            <person name="Postlethwait J."/>
            <person name="Bobe J."/>
            <person name="Guiguen Y."/>
        </authorList>
    </citation>
    <scope>NUCLEOTIDE SEQUENCE</scope>
    <source>
        <strain evidence="6">M-15738</strain>
        <tissue evidence="6">Blood</tissue>
    </source>
</reference>
<keyword evidence="1" id="KW-0479">Metal-binding</keyword>
<dbReference type="EMBL" id="JADWDJ010000010">
    <property type="protein sequence ID" value="KAG5275339.1"/>
    <property type="molecule type" value="Genomic_DNA"/>
</dbReference>
<keyword evidence="7" id="KW-1185">Reference proteome</keyword>
<evidence type="ECO:0000256" key="1">
    <source>
        <dbReference type="ARBA" id="ARBA00022723"/>
    </source>
</evidence>
<evidence type="ECO:0000256" key="4">
    <source>
        <dbReference type="SAM" id="MobiDB-lite"/>
    </source>
</evidence>
<feature type="region of interest" description="Disordered" evidence="4">
    <location>
        <begin position="142"/>
        <end position="282"/>
    </location>
</feature>
<keyword evidence="3" id="KW-0862">Zinc</keyword>
<evidence type="ECO:0000313" key="7">
    <source>
        <dbReference type="Proteomes" id="UP000823561"/>
    </source>
</evidence>
<feature type="compositionally biased region" description="Acidic residues" evidence="4">
    <location>
        <begin position="67"/>
        <end position="91"/>
    </location>
</feature>
<comment type="caution">
    <text evidence="6">The sequence shown here is derived from an EMBL/GenBank/DDBJ whole genome shotgun (WGS) entry which is preliminary data.</text>
</comment>
<feature type="domain" description="CXXC-type" evidence="5">
    <location>
        <begin position="92"/>
        <end position="127"/>
    </location>
</feature>
<dbReference type="AlphaFoldDB" id="A0AAV6GKM2"/>
<dbReference type="GO" id="GO:0003677">
    <property type="term" value="F:DNA binding"/>
    <property type="evidence" value="ECO:0007669"/>
    <property type="project" value="InterPro"/>
</dbReference>
<accession>A0AAV6GKM2</accession>
<protein>
    <recommendedName>
        <fullName evidence="5">CXXC-type domain-containing protein</fullName>
    </recommendedName>
</protein>
<evidence type="ECO:0000256" key="3">
    <source>
        <dbReference type="ARBA" id="ARBA00022833"/>
    </source>
</evidence>
<sequence>MTARAWQSLGRQTRRLPRGHFRGERTLTLKGTPFRHEAARASLAFTAGVFPDEQQMAVGRGKRPLQDSDDSDEYLPQQDNDDDEEGEDDDVEGCHGEGHPRTCDFCVDKPKFGGSNKKRQKCRLRQCTRQAMRHLLPLQLGEELHSSRAGHSKRRRGHGSSREASWEFEFSDNENEERRSRAPRETMAYKTYSRQNPGRGTEETRSPLVSHIPIVSTHQTPRPSVGSGRQNSSNQLPQIASAPHARADGKKGAESVSDIRERRGWSARDTALSNQDGVGRVGDTVLTNQQDGLRHVEETALSNQDGLVGMQDEEEEDGIPMITQIFSLADSGVRLDGELLALLEALRSASLPQLWLPVLASGPVLQLLQCSKRSAMADTVVRIGPGLGFSVSVQDQPLLPTHPLYAQHPARLTAADQVVALLRDLEGHAVCQGLRSHAPAPLNEPLVNIRLATCHFLVPRSRVRCSKCRYPTEKN</sequence>
<feature type="compositionally biased region" description="Basic and acidic residues" evidence="4">
    <location>
        <begin position="245"/>
        <end position="266"/>
    </location>
</feature>
<evidence type="ECO:0000259" key="5">
    <source>
        <dbReference type="Pfam" id="PF02008"/>
    </source>
</evidence>
<dbReference type="InterPro" id="IPR002857">
    <property type="entry name" value="Znf_CXXC"/>
</dbReference>
<evidence type="ECO:0000313" key="6">
    <source>
        <dbReference type="EMBL" id="KAG5275339.1"/>
    </source>
</evidence>
<evidence type="ECO:0000256" key="2">
    <source>
        <dbReference type="ARBA" id="ARBA00022771"/>
    </source>
</evidence>
<gene>
    <name evidence="6" type="ORF">AALO_G00146340</name>
</gene>
<feature type="region of interest" description="Disordered" evidence="4">
    <location>
        <begin position="56"/>
        <end position="95"/>
    </location>
</feature>
<keyword evidence="2" id="KW-0863">Zinc-finger</keyword>
<dbReference type="Proteomes" id="UP000823561">
    <property type="component" value="Chromosome 10"/>
</dbReference>
<organism evidence="6 7">
    <name type="scientific">Alosa alosa</name>
    <name type="common">allis shad</name>
    <dbReference type="NCBI Taxonomy" id="278164"/>
    <lineage>
        <taxon>Eukaryota</taxon>
        <taxon>Metazoa</taxon>
        <taxon>Chordata</taxon>
        <taxon>Craniata</taxon>
        <taxon>Vertebrata</taxon>
        <taxon>Euteleostomi</taxon>
        <taxon>Actinopterygii</taxon>
        <taxon>Neopterygii</taxon>
        <taxon>Teleostei</taxon>
        <taxon>Clupei</taxon>
        <taxon>Clupeiformes</taxon>
        <taxon>Clupeoidei</taxon>
        <taxon>Clupeidae</taxon>
        <taxon>Alosa</taxon>
    </lineage>
</organism>
<feature type="region of interest" description="Disordered" evidence="4">
    <location>
        <begin position="1"/>
        <end position="26"/>
    </location>
</feature>
<feature type="compositionally biased region" description="Basic residues" evidence="4">
    <location>
        <begin position="148"/>
        <end position="159"/>
    </location>
</feature>
<feature type="compositionally biased region" description="Polar residues" evidence="4">
    <location>
        <begin position="216"/>
        <end position="238"/>
    </location>
</feature>
<dbReference type="GO" id="GO:0008270">
    <property type="term" value="F:zinc ion binding"/>
    <property type="evidence" value="ECO:0007669"/>
    <property type="project" value="UniProtKB-KW"/>
</dbReference>